<evidence type="ECO:0000313" key="3">
    <source>
        <dbReference type="Proteomes" id="UP000632195"/>
    </source>
</evidence>
<gene>
    <name evidence="2" type="ORF">GCM10007108_15770</name>
</gene>
<keyword evidence="1" id="KW-0812">Transmembrane</keyword>
<dbReference type="AlphaFoldDB" id="A0AA37BSF6"/>
<sequence>MKFIKRLTFLVVALVIIGIVINLIPVSTYTFGTYMHKEYRDTFSPGVSLEYYGTFGLVFGGNSTPYSYGVTLNVTVMGKGYYHVDSKPYEILSPPGAKSGFNGNLLPGVPFYGPSIVQVSEYSGNLTAAQYPIIGLLFPRGNQVNSTITNFSLSTSPQNMAPGGYLGFPDYYFGNVSYSLLEISYVHFGHQMVISYLLASLGPPTVNSSINLLASVFPDFGFNSSAMQRAVMLILNIGYGNAVPAQDWPGWIL</sequence>
<evidence type="ECO:0000313" key="2">
    <source>
        <dbReference type="EMBL" id="GGM78454.1"/>
    </source>
</evidence>
<name>A0AA37BSF6_9ARCH</name>
<organism evidence="2 3">
    <name type="scientific">Thermogymnomonas acidicola</name>
    <dbReference type="NCBI Taxonomy" id="399579"/>
    <lineage>
        <taxon>Archaea</taxon>
        <taxon>Methanobacteriati</taxon>
        <taxon>Thermoplasmatota</taxon>
        <taxon>Thermoplasmata</taxon>
        <taxon>Thermoplasmatales</taxon>
        <taxon>Thermogymnomonas</taxon>
    </lineage>
</organism>
<comment type="caution">
    <text evidence="2">The sequence shown here is derived from an EMBL/GenBank/DDBJ whole genome shotgun (WGS) entry which is preliminary data.</text>
</comment>
<keyword evidence="1" id="KW-1133">Transmembrane helix</keyword>
<keyword evidence="1" id="KW-0472">Membrane</keyword>
<evidence type="ECO:0000256" key="1">
    <source>
        <dbReference type="SAM" id="Phobius"/>
    </source>
</evidence>
<dbReference type="EMBL" id="BMNY01000003">
    <property type="protein sequence ID" value="GGM78454.1"/>
    <property type="molecule type" value="Genomic_DNA"/>
</dbReference>
<proteinExistence type="predicted"/>
<reference evidence="2" key="2">
    <citation type="submission" date="2022-09" db="EMBL/GenBank/DDBJ databases">
        <authorList>
            <person name="Sun Q."/>
            <person name="Ohkuma M."/>
        </authorList>
    </citation>
    <scope>NUCLEOTIDE SEQUENCE</scope>
    <source>
        <strain evidence="2">JCM 13583</strain>
    </source>
</reference>
<keyword evidence="3" id="KW-1185">Reference proteome</keyword>
<dbReference type="Proteomes" id="UP000632195">
    <property type="component" value="Unassembled WGS sequence"/>
</dbReference>
<feature type="transmembrane region" description="Helical" evidence="1">
    <location>
        <begin position="7"/>
        <end position="31"/>
    </location>
</feature>
<protein>
    <submittedName>
        <fullName evidence="2">Uncharacterized protein</fullName>
    </submittedName>
</protein>
<accession>A0AA37BSF6</accession>
<reference evidence="2" key="1">
    <citation type="journal article" date="2014" name="Int. J. Syst. Evol. Microbiol.">
        <title>Complete genome sequence of Corynebacterium casei LMG S-19264T (=DSM 44701T), isolated from a smear-ripened cheese.</title>
        <authorList>
            <consortium name="US DOE Joint Genome Institute (JGI-PGF)"/>
            <person name="Walter F."/>
            <person name="Albersmeier A."/>
            <person name="Kalinowski J."/>
            <person name="Ruckert C."/>
        </authorList>
    </citation>
    <scope>NUCLEOTIDE SEQUENCE</scope>
    <source>
        <strain evidence="2">JCM 13583</strain>
    </source>
</reference>